<dbReference type="PANTHER" id="PTHR13439">
    <property type="entry name" value="CT120 PROTEIN"/>
    <property type="match status" value="1"/>
</dbReference>
<feature type="transmembrane region" description="Helical" evidence="7">
    <location>
        <begin position="12"/>
        <end position="30"/>
    </location>
</feature>
<reference evidence="9" key="1">
    <citation type="submission" date="2013-07" db="EMBL/GenBank/DDBJ databases">
        <title>The Genome Sequence of Cryptococcus dejecticola CBS10117.</title>
        <authorList>
            <consortium name="The Broad Institute Genome Sequencing Platform"/>
            <person name="Cuomo C."/>
            <person name="Litvintseva A."/>
            <person name="Chen Y."/>
            <person name="Heitman J."/>
            <person name="Sun S."/>
            <person name="Springer D."/>
            <person name="Dromer F."/>
            <person name="Young S.K."/>
            <person name="Zeng Q."/>
            <person name="Gargeya S."/>
            <person name="Fitzgerald M."/>
            <person name="Abouelleil A."/>
            <person name="Alvarado L."/>
            <person name="Berlin A.M."/>
            <person name="Chapman S.B."/>
            <person name="Dewar J."/>
            <person name="Goldberg J."/>
            <person name="Griggs A."/>
            <person name="Gujja S."/>
            <person name="Hansen M."/>
            <person name="Howarth C."/>
            <person name="Imamovic A."/>
            <person name="Larimer J."/>
            <person name="McCowan C."/>
            <person name="Murphy C."/>
            <person name="Pearson M."/>
            <person name="Priest M."/>
            <person name="Roberts A."/>
            <person name="Saif S."/>
            <person name="Shea T."/>
            <person name="Sykes S."/>
            <person name="Wortman J."/>
            <person name="Nusbaum C."/>
            <person name="Birren B."/>
        </authorList>
    </citation>
    <scope>NUCLEOTIDE SEQUENCE [LARGE SCALE GENOMIC DNA]</scope>
    <source>
        <strain evidence="9">CBS 10117</strain>
    </source>
</reference>
<evidence type="ECO:0000313" key="9">
    <source>
        <dbReference type="EMBL" id="OBR87623.1"/>
    </source>
</evidence>
<dbReference type="PROSITE" id="PS50922">
    <property type="entry name" value="TLC"/>
    <property type="match status" value="1"/>
</dbReference>
<comment type="subcellular location">
    <subcellularLocation>
        <location evidence="1">Membrane</location>
        <topology evidence="1">Multi-pass membrane protein</topology>
    </subcellularLocation>
</comment>
<evidence type="ECO:0000256" key="4">
    <source>
        <dbReference type="ARBA" id="ARBA00023136"/>
    </source>
</evidence>
<feature type="region of interest" description="Disordered" evidence="6">
    <location>
        <begin position="257"/>
        <end position="303"/>
    </location>
</feature>
<evidence type="ECO:0000313" key="11">
    <source>
        <dbReference type="Proteomes" id="UP000078595"/>
    </source>
</evidence>
<keyword evidence="4 5" id="KW-0472">Membrane</keyword>
<evidence type="ECO:0000256" key="7">
    <source>
        <dbReference type="SAM" id="Phobius"/>
    </source>
</evidence>
<dbReference type="VEuPathDB" id="FungiDB:I303_01831"/>
<dbReference type="SMART" id="SM00724">
    <property type="entry name" value="TLC"/>
    <property type="match status" value="1"/>
</dbReference>
<evidence type="ECO:0000256" key="2">
    <source>
        <dbReference type="ARBA" id="ARBA00022692"/>
    </source>
</evidence>
<feature type="compositionally biased region" description="Basic and acidic residues" evidence="6">
    <location>
        <begin position="257"/>
        <end position="273"/>
    </location>
</feature>
<feature type="domain" description="TLC" evidence="8">
    <location>
        <begin position="48"/>
        <end position="244"/>
    </location>
</feature>
<name>A0A1A6AC57_9TREE</name>
<accession>A0A1A6AC57</accession>
<feature type="transmembrane region" description="Helical" evidence="7">
    <location>
        <begin position="136"/>
        <end position="159"/>
    </location>
</feature>
<dbReference type="EMBL" id="KI894028">
    <property type="protein sequence ID" value="OBR87623.1"/>
    <property type="molecule type" value="Genomic_DNA"/>
</dbReference>
<dbReference type="GO" id="GO:0005783">
    <property type="term" value="C:endoplasmic reticulum"/>
    <property type="evidence" value="ECO:0007669"/>
    <property type="project" value="TreeGrafter"/>
</dbReference>
<dbReference type="GO" id="GO:0016020">
    <property type="term" value="C:membrane"/>
    <property type="evidence" value="ECO:0007669"/>
    <property type="project" value="UniProtKB-SubCell"/>
</dbReference>
<keyword evidence="2 5" id="KW-0812">Transmembrane</keyword>
<keyword evidence="3 7" id="KW-1133">Transmembrane helix</keyword>
<feature type="transmembrane region" description="Helical" evidence="7">
    <location>
        <begin position="84"/>
        <end position="104"/>
    </location>
</feature>
<dbReference type="OrthoDB" id="10266980at2759"/>
<dbReference type="AlphaFoldDB" id="A0A1A6AC57"/>
<dbReference type="Pfam" id="PF03798">
    <property type="entry name" value="TRAM_LAG1_CLN8"/>
    <property type="match status" value="1"/>
</dbReference>
<evidence type="ECO:0000256" key="5">
    <source>
        <dbReference type="PROSITE-ProRule" id="PRU00205"/>
    </source>
</evidence>
<protein>
    <recommendedName>
        <fullName evidence="8">TLC domain-containing protein</fullName>
    </recommendedName>
</protein>
<dbReference type="GeneID" id="28965530"/>
<reference evidence="10" key="3">
    <citation type="submission" date="2024-02" db="EMBL/GenBank/DDBJ databases">
        <title>Comparative genomics of Cryptococcus and Kwoniella reveals pathogenesis evolution and contrasting modes of karyotype evolution via chromosome fusion or intercentromeric recombination.</title>
        <authorList>
            <person name="Coelho M.A."/>
            <person name="David-Palma M."/>
            <person name="Shea T."/>
            <person name="Bowers K."/>
            <person name="McGinley-Smith S."/>
            <person name="Mohammad A.W."/>
            <person name="Gnirke A."/>
            <person name="Yurkov A.M."/>
            <person name="Nowrousian M."/>
            <person name="Sun S."/>
            <person name="Cuomo C.A."/>
            <person name="Heitman J."/>
        </authorList>
    </citation>
    <scope>NUCLEOTIDE SEQUENCE</scope>
    <source>
        <strain evidence="10">CBS 10117</strain>
    </source>
</reference>
<evidence type="ECO:0000259" key="8">
    <source>
        <dbReference type="PROSITE" id="PS50922"/>
    </source>
</evidence>
<feature type="transmembrane region" description="Helical" evidence="7">
    <location>
        <begin position="51"/>
        <end position="72"/>
    </location>
</feature>
<feature type="transmembrane region" description="Helical" evidence="7">
    <location>
        <begin position="111"/>
        <end position="130"/>
    </location>
</feature>
<dbReference type="KEGG" id="kdj:28965530"/>
<dbReference type="GO" id="GO:0055088">
    <property type="term" value="P:lipid homeostasis"/>
    <property type="evidence" value="ECO:0007669"/>
    <property type="project" value="TreeGrafter"/>
</dbReference>
<evidence type="ECO:0000256" key="3">
    <source>
        <dbReference type="ARBA" id="ARBA00022989"/>
    </source>
</evidence>
<dbReference type="InterPro" id="IPR050846">
    <property type="entry name" value="TLCD"/>
</dbReference>
<evidence type="ECO:0000256" key="6">
    <source>
        <dbReference type="SAM" id="MobiDB-lite"/>
    </source>
</evidence>
<gene>
    <name evidence="9" type="ORF">I303_01831</name>
    <name evidence="10" type="ORF">I303_102030</name>
</gene>
<organism evidence="9">
    <name type="scientific">Kwoniella dejecticola CBS 10117</name>
    <dbReference type="NCBI Taxonomy" id="1296121"/>
    <lineage>
        <taxon>Eukaryota</taxon>
        <taxon>Fungi</taxon>
        <taxon>Dikarya</taxon>
        <taxon>Basidiomycota</taxon>
        <taxon>Agaricomycotina</taxon>
        <taxon>Tremellomycetes</taxon>
        <taxon>Tremellales</taxon>
        <taxon>Cryptococcaceae</taxon>
        <taxon>Kwoniella</taxon>
    </lineage>
</organism>
<evidence type="ECO:0000256" key="1">
    <source>
        <dbReference type="ARBA" id="ARBA00004141"/>
    </source>
</evidence>
<dbReference type="PANTHER" id="PTHR13439:SF0">
    <property type="entry name" value="TOPOISOMERASE I DAMAGE AFFECTED PROTEIN 4"/>
    <property type="match status" value="1"/>
</dbReference>
<reference evidence="10" key="2">
    <citation type="submission" date="2013-07" db="EMBL/GenBank/DDBJ databases">
        <authorList>
            <consortium name="The Broad Institute Genome Sequencing Platform"/>
            <person name="Cuomo C."/>
            <person name="Litvintseva A."/>
            <person name="Chen Y."/>
            <person name="Heitman J."/>
            <person name="Sun S."/>
            <person name="Springer D."/>
            <person name="Dromer F."/>
            <person name="Young S.K."/>
            <person name="Zeng Q."/>
            <person name="Gargeya S."/>
            <person name="Fitzgerald M."/>
            <person name="Abouelleil A."/>
            <person name="Alvarado L."/>
            <person name="Berlin A.M."/>
            <person name="Chapman S.B."/>
            <person name="Dewar J."/>
            <person name="Goldberg J."/>
            <person name="Griggs A."/>
            <person name="Gujja S."/>
            <person name="Hansen M."/>
            <person name="Howarth C."/>
            <person name="Imamovic A."/>
            <person name="Larimer J."/>
            <person name="McCowan C."/>
            <person name="Murphy C."/>
            <person name="Pearson M."/>
            <person name="Priest M."/>
            <person name="Roberts A."/>
            <person name="Saif S."/>
            <person name="Shea T."/>
            <person name="Sykes S."/>
            <person name="Wortman J."/>
            <person name="Nusbaum C."/>
            <person name="Birren B."/>
        </authorList>
    </citation>
    <scope>NUCLEOTIDE SEQUENCE</scope>
    <source>
        <strain evidence="10">CBS 10117</strain>
    </source>
</reference>
<feature type="transmembrane region" description="Helical" evidence="7">
    <location>
        <begin position="213"/>
        <end position="233"/>
    </location>
</feature>
<evidence type="ECO:0000313" key="10">
    <source>
        <dbReference type="EMBL" id="WWC59474.1"/>
    </source>
</evidence>
<feature type="transmembrane region" description="Helical" evidence="7">
    <location>
        <begin position="171"/>
        <end position="193"/>
    </location>
</feature>
<sequence>MSSINPLPLLGPHLPTLILSTLFFYAVQYASHKITPKIVKKYGEFDKRTRIGWASHTVSMVHAILVIPLAFRCLSSSSLKADPVFGYDSFVGHVFAFSSGYFLWDTLDSMLNSTIGFVVHGAACLAVFMFSFRPFLAGFGAPFLLWELSTPLLNIHWFMDKAGLSTRYPTFFLVNALMFMLVFFLARIVYGGANSLLFFRTMWTERARIPLHLHIIYCSGNLALNALNWLWFFKMLQKMLARLQGDEKPVTHAKINVRGEKEPLLRSAERDKGEGEDEEEEGSLTLPANPPSPTIEKRDSEGL</sequence>
<dbReference type="STRING" id="1296121.A0A1A6AC57"/>
<keyword evidence="11" id="KW-1185">Reference proteome</keyword>
<dbReference type="EMBL" id="CP144531">
    <property type="protein sequence ID" value="WWC59474.1"/>
    <property type="molecule type" value="Genomic_DNA"/>
</dbReference>
<dbReference type="Proteomes" id="UP000078595">
    <property type="component" value="Chromosome 2"/>
</dbReference>
<dbReference type="InterPro" id="IPR006634">
    <property type="entry name" value="TLC-dom"/>
</dbReference>
<proteinExistence type="predicted"/>
<dbReference type="RefSeq" id="XP_018265465.1">
    <property type="nucleotide sequence ID" value="XM_018405184.1"/>
</dbReference>